<dbReference type="PROSITE" id="PS51339">
    <property type="entry name" value="PPASE_MYOTUBULARIN"/>
    <property type="match status" value="1"/>
</dbReference>
<dbReference type="PANTHER" id="PTHR10807">
    <property type="entry name" value="MYOTUBULARIN-RELATED"/>
    <property type="match status" value="1"/>
</dbReference>
<dbReference type="GO" id="GO:0004438">
    <property type="term" value="F:phosphatidylinositol-3-phosphate phosphatase activity"/>
    <property type="evidence" value="ECO:0007669"/>
    <property type="project" value="TreeGrafter"/>
</dbReference>
<sequence>MPDVLLCGVKECCVWFQAALCRSSQPLSGFSARCEEDEQLLDCILRSNPNTSHMIVVDTRPKHPSPPVAAFQINAMANRAAGKGYENEAYYENIKFHFSGIENIHVMRASLAKQIEMDAAQQLSLALALLQSVAAGWACRCKAVFTLGRCRWCLCHVLELVVKLL</sequence>
<gene>
    <name evidence="4" type="primary">Mtmr6</name>
    <name evidence="4" type="ORF">E2C01_033183</name>
</gene>
<comment type="similarity">
    <text evidence="1">Belongs to the protein-tyrosine phosphatase family. Non-receptor class myotubularin subfamily.</text>
</comment>
<evidence type="ECO:0000256" key="2">
    <source>
        <dbReference type="PIRSR" id="PIRSR630564-2"/>
    </source>
</evidence>
<dbReference type="InterPro" id="IPR010569">
    <property type="entry name" value="Myotubularin-like_Pase_dom"/>
</dbReference>
<dbReference type="EMBL" id="VSRR010004428">
    <property type="protein sequence ID" value="MPC39637.1"/>
    <property type="molecule type" value="Genomic_DNA"/>
</dbReference>
<dbReference type="GO" id="GO:0046856">
    <property type="term" value="P:phosphatidylinositol dephosphorylation"/>
    <property type="evidence" value="ECO:0007669"/>
    <property type="project" value="TreeGrafter"/>
</dbReference>
<protein>
    <submittedName>
        <fullName evidence="4">Myotubularin-related protein 6</fullName>
    </submittedName>
</protein>
<dbReference type="InterPro" id="IPR030564">
    <property type="entry name" value="Myotubularin"/>
</dbReference>
<reference evidence="4 5" key="1">
    <citation type="submission" date="2019-05" db="EMBL/GenBank/DDBJ databases">
        <title>Another draft genome of Portunus trituberculatus and its Hox gene families provides insights of decapod evolution.</title>
        <authorList>
            <person name="Jeong J.-H."/>
            <person name="Song I."/>
            <person name="Kim S."/>
            <person name="Choi T."/>
            <person name="Kim D."/>
            <person name="Ryu S."/>
            <person name="Kim W."/>
        </authorList>
    </citation>
    <scope>NUCLEOTIDE SEQUENCE [LARGE SCALE GENOMIC DNA]</scope>
    <source>
        <tissue evidence="4">Muscle</tissue>
    </source>
</reference>
<evidence type="ECO:0000256" key="1">
    <source>
        <dbReference type="ARBA" id="ARBA00007471"/>
    </source>
</evidence>
<dbReference type="Pfam" id="PF06602">
    <property type="entry name" value="Myotub-related"/>
    <property type="match status" value="1"/>
</dbReference>
<dbReference type="AlphaFoldDB" id="A0A5B7F2B9"/>
<dbReference type="GO" id="GO:0106018">
    <property type="term" value="F:phosphatidylinositol-3,5-bisphosphate phosphatase activity"/>
    <property type="evidence" value="ECO:0007669"/>
    <property type="project" value="TreeGrafter"/>
</dbReference>
<proteinExistence type="inferred from homology"/>
<dbReference type="Proteomes" id="UP000324222">
    <property type="component" value="Unassembled WGS sequence"/>
</dbReference>
<feature type="binding site" evidence="2">
    <location>
        <begin position="103"/>
        <end position="104"/>
    </location>
    <ligand>
        <name>substrate</name>
    </ligand>
</feature>
<dbReference type="GO" id="GO:0005737">
    <property type="term" value="C:cytoplasm"/>
    <property type="evidence" value="ECO:0007669"/>
    <property type="project" value="TreeGrafter"/>
</dbReference>
<evidence type="ECO:0000313" key="5">
    <source>
        <dbReference type="Proteomes" id="UP000324222"/>
    </source>
</evidence>
<dbReference type="PANTHER" id="PTHR10807:SF8">
    <property type="entry name" value="PHOSPHATIDYLINOSITOL-3-PHOSPHATE PHOSPHATASE"/>
    <property type="match status" value="1"/>
</dbReference>
<keyword evidence="5" id="KW-1185">Reference proteome</keyword>
<comment type="caution">
    <text evidence="4">The sequence shown here is derived from an EMBL/GenBank/DDBJ whole genome shotgun (WGS) entry which is preliminary data.</text>
</comment>
<dbReference type="SUPFAM" id="SSF52799">
    <property type="entry name" value="(Phosphotyrosine protein) phosphatases II"/>
    <property type="match status" value="1"/>
</dbReference>
<dbReference type="OrthoDB" id="271628at2759"/>
<organism evidence="4 5">
    <name type="scientific">Portunus trituberculatus</name>
    <name type="common">Swimming crab</name>
    <name type="synonym">Neptunus trituberculatus</name>
    <dbReference type="NCBI Taxonomy" id="210409"/>
    <lineage>
        <taxon>Eukaryota</taxon>
        <taxon>Metazoa</taxon>
        <taxon>Ecdysozoa</taxon>
        <taxon>Arthropoda</taxon>
        <taxon>Crustacea</taxon>
        <taxon>Multicrustacea</taxon>
        <taxon>Malacostraca</taxon>
        <taxon>Eumalacostraca</taxon>
        <taxon>Eucarida</taxon>
        <taxon>Decapoda</taxon>
        <taxon>Pleocyemata</taxon>
        <taxon>Brachyura</taxon>
        <taxon>Eubrachyura</taxon>
        <taxon>Portunoidea</taxon>
        <taxon>Portunidae</taxon>
        <taxon>Portuninae</taxon>
        <taxon>Portunus</taxon>
    </lineage>
</organism>
<feature type="domain" description="Myotubularin phosphatase" evidence="3">
    <location>
        <begin position="1"/>
        <end position="165"/>
    </location>
</feature>
<dbReference type="InterPro" id="IPR029021">
    <property type="entry name" value="Prot-tyrosine_phosphatase-like"/>
</dbReference>
<accession>A0A5B7F2B9</accession>
<name>A0A5B7F2B9_PORTR</name>
<evidence type="ECO:0000259" key="3">
    <source>
        <dbReference type="PROSITE" id="PS51339"/>
    </source>
</evidence>
<evidence type="ECO:0000313" key="4">
    <source>
        <dbReference type="EMBL" id="MPC39637.1"/>
    </source>
</evidence>